<keyword evidence="2" id="KW-0521">NADP</keyword>
<dbReference type="PRINTS" id="PR00081">
    <property type="entry name" value="GDHRDH"/>
</dbReference>
<keyword evidence="3" id="KW-0560">Oxidoreductase</keyword>
<dbReference type="OrthoDB" id="294295at2759"/>
<sequence>MPDQTKYTAKLTGSRILVIGGSSGIGFCVAEACTENGALVTISSSNKTRVGNAVEKIKASYPSAKDRVFGLTVDLSKPDTLENDLKTLLEGTVKEMGGEKLDHVVFTAGDKLAIVKLEDMTMQNIVAAGQIRFFAPLLLAKFLPTYLHSTHKSSYTITTGSIAEKPSPDWSVVGSYAGGHQAMVRALALDMKPIRVNGVSPGAVDTELWDHHYGKEQKEGIMQGMEGKMATGRVGRPEDVAETYLGILRDANMDGSMVQSNGGGMLM</sequence>
<dbReference type="Gene3D" id="3.40.50.720">
    <property type="entry name" value="NAD(P)-binding Rossmann-like Domain"/>
    <property type="match status" value="1"/>
</dbReference>
<evidence type="ECO:0000256" key="3">
    <source>
        <dbReference type="ARBA" id="ARBA00023002"/>
    </source>
</evidence>
<dbReference type="SUPFAM" id="SSF51735">
    <property type="entry name" value="NAD(P)-binding Rossmann-fold domains"/>
    <property type="match status" value="1"/>
</dbReference>
<evidence type="ECO:0000313" key="4">
    <source>
        <dbReference type="EMBL" id="KAF1943314.1"/>
    </source>
</evidence>
<organism evidence="4 5">
    <name type="scientific">Clathrospora elynae</name>
    <dbReference type="NCBI Taxonomy" id="706981"/>
    <lineage>
        <taxon>Eukaryota</taxon>
        <taxon>Fungi</taxon>
        <taxon>Dikarya</taxon>
        <taxon>Ascomycota</taxon>
        <taxon>Pezizomycotina</taxon>
        <taxon>Dothideomycetes</taxon>
        <taxon>Pleosporomycetidae</taxon>
        <taxon>Pleosporales</taxon>
        <taxon>Diademaceae</taxon>
        <taxon>Clathrospora</taxon>
    </lineage>
</organism>
<evidence type="ECO:0000313" key="5">
    <source>
        <dbReference type="Proteomes" id="UP000800038"/>
    </source>
</evidence>
<dbReference type="AlphaFoldDB" id="A0A6A5SUB7"/>
<reference evidence="4" key="1">
    <citation type="journal article" date="2020" name="Stud. Mycol.">
        <title>101 Dothideomycetes genomes: a test case for predicting lifestyles and emergence of pathogens.</title>
        <authorList>
            <person name="Haridas S."/>
            <person name="Albert R."/>
            <person name="Binder M."/>
            <person name="Bloem J."/>
            <person name="Labutti K."/>
            <person name="Salamov A."/>
            <person name="Andreopoulos B."/>
            <person name="Baker S."/>
            <person name="Barry K."/>
            <person name="Bills G."/>
            <person name="Bluhm B."/>
            <person name="Cannon C."/>
            <person name="Castanera R."/>
            <person name="Culley D."/>
            <person name="Daum C."/>
            <person name="Ezra D."/>
            <person name="Gonzalez J."/>
            <person name="Henrissat B."/>
            <person name="Kuo A."/>
            <person name="Liang C."/>
            <person name="Lipzen A."/>
            <person name="Lutzoni F."/>
            <person name="Magnuson J."/>
            <person name="Mondo S."/>
            <person name="Nolan M."/>
            <person name="Ohm R."/>
            <person name="Pangilinan J."/>
            <person name="Park H.-J."/>
            <person name="Ramirez L."/>
            <person name="Alfaro M."/>
            <person name="Sun H."/>
            <person name="Tritt A."/>
            <person name="Yoshinaga Y."/>
            <person name="Zwiers L.-H."/>
            <person name="Turgeon B."/>
            <person name="Goodwin S."/>
            <person name="Spatafora J."/>
            <person name="Crous P."/>
            <person name="Grigoriev I."/>
        </authorList>
    </citation>
    <scope>NUCLEOTIDE SEQUENCE</scope>
    <source>
        <strain evidence="4">CBS 161.51</strain>
    </source>
</reference>
<evidence type="ECO:0000256" key="2">
    <source>
        <dbReference type="ARBA" id="ARBA00022857"/>
    </source>
</evidence>
<protein>
    <submittedName>
        <fullName evidence="4">Short chain dehydrogenase</fullName>
    </submittedName>
</protein>
<dbReference type="InterPro" id="IPR051122">
    <property type="entry name" value="SDR_DHRS6-like"/>
</dbReference>
<dbReference type="Proteomes" id="UP000800038">
    <property type="component" value="Unassembled WGS sequence"/>
</dbReference>
<dbReference type="GO" id="GO:0016491">
    <property type="term" value="F:oxidoreductase activity"/>
    <property type="evidence" value="ECO:0007669"/>
    <property type="project" value="UniProtKB-KW"/>
</dbReference>
<comment type="similarity">
    <text evidence="1">Belongs to the short-chain dehydrogenases/reductases (SDR) family.</text>
</comment>
<dbReference type="InterPro" id="IPR057571">
    <property type="entry name" value="SDR_PhqE-like"/>
</dbReference>
<name>A0A6A5SUB7_9PLEO</name>
<dbReference type="CDD" id="cd05233">
    <property type="entry name" value="SDR_c"/>
    <property type="match status" value="1"/>
</dbReference>
<dbReference type="PANTHER" id="PTHR43477:SF1">
    <property type="entry name" value="DIHYDROANTICAPSIN 7-DEHYDROGENASE"/>
    <property type="match status" value="1"/>
</dbReference>
<dbReference type="InterPro" id="IPR036291">
    <property type="entry name" value="NAD(P)-bd_dom_sf"/>
</dbReference>
<evidence type="ECO:0000256" key="1">
    <source>
        <dbReference type="ARBA" id="ARBA00006484"/>
    </source>
</evidence>
<dbReference type="InterPro" id="IPR002347">
    <property type="entry name" value="SDR_fam"/>
</dbReference>
<gene>
    <name evidence="4" type="ORF">EJ02DRAFT_343558</name>
</gene>
<dbReference type="Pfam" id="PF23441">
    <property type="entry name" value="SDR"/>
    <property type="match status" value="1"/>
</dbReference>
<proteinExistence type="inferred from homology"/>
<keyword evidence="5" id="KW-1185">Reference proteome</keyword>
<dbReference type="PANTHER" id="PTHR43477">
    <property type="entry name" value="DIHYDROANTICAPSIN 7-DEHYDROGENASE"/>
    <property type="match status" value="1"/>
</dbReference>
<accession>A0A6A5SUB7</accession>
<dbReference type="EMBL" id="ML976026">
    <property type="protein sequence ID" value="KAF1943314.1"/>
    <property type="molecule type" value="Genomic_DNA"/>
</dbReference>